<dbReference type="Proteomes" id="UP000030755">
    <property type="component" value="Unassembled WGS sequence"/>
</dbReference>
<dbReference type="OrthoDB" id="10265211at2759"/>
<dbReference type="CDD" id="cd20704">
    <property type="entry name" value="Orc3"/>
    <property type="match status" value="1"/>
</dbReference>
<dbReference type="AlphaFoldDB" id="A0A075ANT7"/>
<reference evidence="2 3" key="1">
    <citation type="journal article" date="2013" name="Curr. Biol.">
        <title>Shared signatures of parasitism and phylogenomics unite Cryptomycota and microsporidia.</title>
        <authorList>
            <person name="James T.Y."/>
            <person name="Pelin A."/>
            <person name="Bonen L."/>
            <person name="Ahrendt S."/>
            <person name="Sain D."/>
            <person name="Corradi N."/>
            <person name="Stajich J.E."/>
        </authorList>
    </citation>
    <scope>NUCLEOTIDE SEQUENCE [LARGE SCALE GENOMIC DNA]</scope>
    <source>
        <strain evidence="2 3">CSF55</strain>
    </source>
</reference>
<dbReference type="InterPro" id="IPR045667">
    <property type="entry name" value="ORC3_N"/>
</dbReference>
<proteinExistence type="predicted"/>
<dbReference type="InterPro" id="IPR020795">
    <property type="entry name" value="ORC3"/>
</dbReference>
<dbReference type="GO" id="GO:0005664">
    <property type="term" value="C:nuclear origin of replication recognition complex"/>
    <property type="evidence" value="ECO:0007669"/>
    <property type="project" value="InterPro"/>
</dbReference>
<evidence type="ECO:0000259" key="1">
    <source>
        <dbReference type="Pfam" id="PF07034"/>
    </source>
</evidence>
<feature type="domain" description="Origin recognition complex subunit 3 N-terminal" evidence="1">
    <location>
        <begin position="33"/>
        <end position="271"/>
    </location>
</feature>
<dbReference type="PANTHER" id="PTHR12748:SF0">
    <property type="entry name" value="ORIGIN RECOGNITION COMPLEX SUBUNIT 3"/>
    <property type="match status" value="1"/>
</dbReference>
<accession>A0A075ANT7</accession>
<organism evidence="2 3">
    <name type="scientific">Rozella allomycis (strain CSF55)</name>
    <dbReference type="NCBI Taxonomy" id="988480"/>
    <lineage>
        <taxon>Eukaryota</taxon>
        <taxon>Fungi</taxon>
        <taxon>Fungi incertae sedis</taxon>
        <taxon>Cryptomycota</taxon>
        <taxon>Cryptomycota incertae sedis</taxon>
        <taxon>Rozella</taxon>
    </lineage>
</organism>
<dbReference type="PANTHER" id="PTHR12748">
    <property type="entry name" value="ORIGIN RECOGNITION COMPLEX SUBUNIT 3"/>
    <property type="match status" value="1"/>
</dbReference>
<sequence length="276" mass="32104">MASSLAARSCVSVDTDGSIDPEYFVEWNLLLACYIVQPKCKKPKTMTEHFVKLLPDEGDERMKEYQEALSELENIVDEVTEKVHQRVFNEMAEFVFQDQVDFMGDIPTALLFVVSLFQRLRMELSRNEKKSRIVILDQVNNLKQTVKSIITKFTKSGDLIDEEEIEGVLINSNRKRLAYDISVLNDWYETNKERKLILMIPDFEGCDAKVLEALICFIHQKKLNLTLIFGMATSMEMFHQVLTRQSCSFLQLELFKLEQPEKCLDELILKVRNEED</sequence>
<dbReference type="GO" id="GO:0005656">
    <property type="term" value="C:nuclear pre-replicative complex"/>
    <property type="evidence" value="ECO:0007669"/>
    <property type="project" value="TreeGrafter"/>
</dbReference>
<dbReference type="GO" id="GO:0031261">
    <property type="term" value="C:DNA replication preinitiation complex"/>
    <property type="evidence" value="ECO:0007669"/>
    <property type="project" value="TreeGrafter"/>
</dbReference>
<gene>
    <name evidence="2" type="ORF">O9G_000071</name>
</gene>
<dbReference type="EMBL" id="KE561209">
    <property type="protein sequence ID" value="EPZ31592.1"/>
    <property type="molecule type" value="Genomic_DNA"/>
</dbReference>
<dbReference type="GO" id="GO:0003688">
    <property type="term" value="F:DNA replication origin binding"/>
    <property type="evidence" value="ECO:0007669"/>
    <property type="project" value="TreeGrafter"/>
</dbReference>
<dbReference type="STRING" id="988480.A0A075ANT7"/>
<keyword evidence="3" id="KW-1185">Reference proteome</keyword>
<evidence type="ECO:0000313" key="2">
    <source>
        <dbReference type="EMBL" id="EPZ31592.1"/>
    </source>
</evidence>
<evidence type="ECO:0000313" key="3">
    <source>
        <dbReference type="Proteomes" id="UP000030755"/>
    </source>
</evidence>
<dbReference type="GO" id="GO:0006270">
    <property type="term" value="P:DNA replication initiation"/>
    <property type="evidence" value="ECO:0007669"/>
    <property type="project" value="TreeGrafter"/>
</dbReference>
<dbReference type="HOGENOM" id="CLU_1008863_0_0_1"/>
<protein>
    <submittedName>
        <fullName evidence="2">Origin recognition complex, subunit 3 domain-containing protein</fullName>
    </submittedName>
</protein>
<name>A0A075ANT7_ROZAC</name>
<dbReference type="Pfam" id="PF07034">
    <property type="entry name" value="ORC3_N"/>
    <property type="match status" value="1"/>
</dbReference>